<reference evidence="1 2" key="1">
    <citation type="submission" date="2020-07" db="EMBL/GenBank/DDBJ databases">
        <title>Taxonomic proposal: Crassvirales, a new order of highly abundant and diverse bacterial viruses.</title>
        <authorList>
            <person name="Shkoporov A.N."/>
            <person name="Stockdale S.R."/>
            <person name="Guerin E."/>
            <person name="Ross R.P."/>
            <person name="Hill C."/>
        </authorList>
    </citation>
    <scope>NUCLEOTIDE SEQUENCE [LARGE SCALE GENOMIC DNA]</scope>
</reference>
<keyword evidence="2" id="KW-1185">Reference proteome</keyword>
<dbReference type="KEGG" id="vg:65130290"/>
<evidence type="ECO:0000313" key="1">
    <source>
        <dbReference type="EMBL" id="QOR59680.1"/>
    </source>
</evidence>
<protein>
    <submittedName>
        <fullName evidence="1">Muconolactone isomerase</fullName>
    </submittedName>
</protein>
<name>A0A7M1S2P2_9CAUD</name>
<keyword evidence="1" id="KW-0413">Isomerase</keyword>
<dbReference type="GeneID" id="65130290"/>
<dbReference type="GO" id="GO:0016853">
    <property type="term" value="F:isomerase activity"/>
    <property type="evidence" value="ECO:0007669"/>
    <property type="project" value="UniProtKB-KW"/>
</dbReference>
<sequence length="89" mass="9951">MDNIIKLNSRGGIDNCLRKLKNMSGKDSKTYVLKHDYINVKSGYVEETKRFISPPGGPMIIEGEFLKEAGAVVKSIIYSIGYGHIIIFE</sequence>
<organism evidence="1 2">
    <name type="scientific">uncultured phage cr128_1</name>
    <dbReference type="NCBI Taxonomy" id="2772076"/>
    <lineage>
        <taxon>Viruses</taxon>
        <taxon>Duplodnaviria</taxon>
        <taxon>Heunggongvirae</taxon>
        <taxon>Uroviricota</taxon>
        <taxon>Caudoviricetes</taxon>
        <taxon>Crassvirales</taxon>
        <taxon>Steigviridae</taxon>
        <taxon>Asinivirinae</taxon>
        <taxon>Mahlunavirus</taxon>
        <taxon>Mahlunavirus rarus</taxon>
    </lineage>
</organism>
<accession>A0A7M1S2P2</accession>
<dbReference type="EMBL" id="MT774392">
    <property type="protein sequence ID" value="QOR59680.1"/>
    <property type="molecule type" value="Genomic_DNA"/>
</dbReference>
<proteinExistence type="predicted"/>
<dbReference type="Proteomes" id="UP000594055">
    <property type="component" value="Segment"/>
</dbReference>
<evidence type="ECO:0000313" key="2">
    <source>
        <dbReference type="Proteomes" id="UP000594055"/>
    </source>
</evidence>
<dbReference type="RefSeq" id="YP_010111838.1">
    <property type="nucleotide sequence ID" value="NC_055885.1"/>
</dbReference>